<gene>
    <name evidence="4" type="ORF">NCU04105</name>
</gene>
<evidence type="ECO:0000256" key="1">
    <source>
        <dbReference type="ARBA" id="ARBA00022468"/>
    </source>
</evidence>
<dbReference type="InterPro" id="IPR027107">
    <property type="entry name" value="Tuberin/Ral-act_asu"/>
</dbReference>
<name>V5IPH2_NEUCR</name>
<dbReference type="InterPro" id="IPR000331">
    <property type="entry name" value="Rap/Ran_GAP_dom"/>
</dbReference>
<evidence type="ECO:0000256" key="2">
    <source>
        <dbReference type="SAM" id="MobiDB-lite"/>
    </source>
</evidence>
<feature type="region of interest" description="Disordered" evidence="2">
    <location>
        <begin position="469"/>
        <end position="490"/>
    </location>
</feature>
<protein>
    <recommendedName>
        <fullName evidence="3">Rap-GAP domain-containing protein</fullName>
    </recommendedName>
</protein>
<dbReference type="InterPro" id="IPR024584">
    <property type="entry name" value="Tuberin_N"/>
</dbReference>
<dbReference type="RefSeq" id="XP_011394613.1">
    <property type="nucleotide sequence ID" value="XM_011396311.1"/>
</dbReference>
<keyword evidence="5" id="KW-1185">Reference proteome</keyword>
<dbReference type="GO" id="GO:0005096">
    <property type="term" value="F:GTPase activator activity"/>
    <property type="evidence" value="ECO:0000318"/>
    <property type="project" value="GO_Central"/>
</dbReference>
<dbReference type="Pfam" id="PF02145">
    <property type="entry name" value="Rap_GAP"/>
    <property type="match status" value="1"/>
</dbReference>
<dbReference type="SMR" id="V5IPH2"/>
<evidence type="ECO:0000313" key="4">
    <source>
        <dbReference type="EMBL" id="ESA42646.1"/>
    </source>
</evidence>
<dbReference type="SUPFAM" id="SSF48371">
    <property type="entry name" value="ARM repeat"/>
    <property type="match status" value="1"/>
</dbReference>
<dbReference type="GeneID" id="3877014"/>
<dbReference type="InterPro" id="IPR016024">
    <property type="entry name" value="ARM-type_fold"/>
</dbReference>
<feature type="region of interest" description="Disordered" evidence="2">
    <location>
        <begin position="801"/>
        <end position="820"/>
    </location>
</feature>
<dbReference type="Pfam" id="PF11864">
    <property type="entry name" value="DUF3384"/>
    <property type="match status" value="1"/>
</dbReference>
<evidence type="ECO:0000259" key="3">
    <source>
        <dbReference type="PROSITE" id="PS50085"/>
    </source>
</evidence>
<dbReference type="Pfam" id="PF03542">
    <property type="entry name" value="Tuberin"/>
    <property type="match status" value="1"/>
</dbReference>
<sequence length="1655" mass="184031">MLRRLASVRHTNGRGTPDDQEPMSPSPGDDVPHPETTKSASGGLASVFKGLAGGKLTKSPPPLQPPMATMTTVASQPSRDRFDDLPVTPVLRGLPPEHMEHFARLKTGQLNDRIAGANALRYAITDYPLNPIMEVWNAAKDLIDGDKPENARVAGWRLLTECVKDTSATDFERREYFRTLTAQTAHPDDFPLQLEALEYLTNRGRNVAGFYYDIFPLLTVWLANTFDAARLARRANKSAKGKTLVTVEDQSFSRLFALIRDVVKFNFKYASDAAVGRLMDNLLEICNRTSQEDDLAACISVIDAMVTFGSVPNGKLKDCIQVLSSIHCLVPSRQKDAWHTLSNICKSHHGQSTVRILLDVLRNAPAAPDKERDRDVIRDIRGALTVLKKLLGKSAEKGYPGVPLALLVDGLANVCTSSSSRVSTEILRLVNSLFDDGDGIINPLIAEEHWSPIFSVAAQCAAKSVPSALKDVDPSIPQSSAPKDDSEGGDNINYQLRTFINRVEKLLTEEKTDFFQREECMRFLAEVHHVLPDSAAALLLDHLKKFRSCYPSEVDWKKNLELVLEGIYLDRGRSAPTRIQALAMVIEIYDFLCLVRDLVEEESIFDLVKRVLSGMSVETDAVVLQETVTFMVRVAETAGAEQFDFILDTFKNIVCKEADEPTPSTGVQKFSGAQQISNQPSEVGGQSLPNVVTKGYVQIFMKSMDVDALKAVKTFNALVHIAGSTTCETDARLTAMKLLFRLRADFEYRVYVTPHVENESIAASIYRTDASFARKAAEDAAHPPRLGRLDQAGFPRTPIRGASYTPGQTMERSGPIRPLQHPRQMPYQGQRLWSLPDPEALPELPRSTPSHLLFSYTEGADGEASTKASNAVLKMSSWLNIVLNIFHQGSDWEIYSFILAHLPAQLSDHPIFQDAIPQLQELRGHICEVIRTNRFQEPPLVSGLRRPDVANCLFHSLIMLVSYHQHFQKLDEDEIVRAFLHGIADKTAKTCIHGLSICCYELPLSVSKSLDMILTRMSQVITQPFVAMHLLEFLACLSRLPALYSNFRDEDYRVVFGICFRYLQYVRDKKHHARSTAHMSEPSTPNIIVSGSSDFLAQQAITDDLPQYVYALAYHVITFWFLAVKMPDRLGHISWIAKNLFTDVDGSASNEEQAQITLDFMQRVAFSDASDSAHDPLFNRENFGEIQQKRWIIGNSIVTVKQAKESGWAEITRRYPSGTSSYAVRVEFTPMTAQRTAESSDDAAWDGRFQMGTTLLPSHVFLQLLAPMPQMPDPAARPVPLPDEEAVDRAIRLFDRNSAVDGHKVGVIYIGEGQTDEVEILANTIGGPDYHEFLDGLGVLTRLKGANFNTQGLDREYGTDGEYTYCWRDRVSEIIFHVITQMPTDLERDPRCTAKKRHIGNDFVNIVFNDSGLPFKFDTFPSQFNYVYIVITPTPRHSFASARLMAKQREEEGRKAPTPFYMVQVMSQPGFPEISPAAEPKVVSLTALPTFVRLLALNASVFSQIWATREVGEHISPWRNRLREINRLRERYGPKSAHQQPNLSPPPNMLGAGGGGLGSSVVTSPMASGGQGGGITQQSLLGQDIGASRPVNAVRDSFTSLRRSSVATFFTNNSTADPTSHRSSMLSTTTPDTEVMFPAHGADALIESVDFSKWT</sequence>
<dbReference type="PROSITE" id="PS50085">
    <property type="entry name" value="RAPGAP"/>
    <property type="match status" value="1"/>
</dbReference>
<dbReference type="GO" id="GO:0032007">
    <property type="term" value="P:negative regulation of TOR signaling"/>
    <property type="evidence" value="ECO:0000318"/>
    <property type="project" value="GO_Central"/>
</dbReference>
<dbReference type="SUPFAM" id="SSF111347">
    <property type="entry name" value="Rap/Ran-GAP"/>
    <property type="match status" value="1"/>
</dbReference>
<dbReference type="InterPro" id="IPR018515">
    <property type="entry name" value="Tuberin-type_domain"/>
</dbReference>
<dbReference type="EMBL" id="CM002240">
    <property type="protein sequence ID" value="ESA42646.1"/>
    <property type="molecule type" value="Genomic_DNA"/>
</dbReference>
<dbReference type="STRING" id="367110.V5IPH2"/>
<dbReference type="PaxDb" id="5141-EFNCRP00000003951"/>
<dbReference type="Proteomes" id="UP000001805">
    <property type="component" value="Chromosome 2, Linkage Group V"/>
</dbReference>
<evidence type="ECO:0000313" key="5">
    <source>
        <dbReference type="Proteomes" id="UP000001805"/>
    </source>
</evidence>
<dbReference type="InParanoid" id="V5IPH2"/>
<organism evidence="4 5">
    <name type="scientific">Neurospora crassa (strain ATCC 24698 / 74-OR23-1A / CBS 708.71 / DSM 1257 / FGSC 987)</name>
    <dbReference type="NCBI Taxonomy" id="367110"/>
    <lineage>
        <taxon>Eukaryota</taxon>
        <taxon>Fungi</taxon>
        <taxon>Dikarya</taxon>
        <taxon>Ascomycota</taxon>
        <taxon>Pezizomycotina</taxon>
        <taxon>Sordariomycetes</taxon>
        <taxon>Sordariomycetidae</taxon>
        <taxon>Sordariales</taxon>
        <taxon>Sordariaceae</taxon>
        <taxon>Neurospora</taxon>
    </lineage>
</organism>
<dbReference type="OrthoDB" id="19311at2759"/>
<dbReference type="PANTHER" id="PTHR10063">
    <property type="entry name" value="TUBERIN"/>
    <property type="match status" value="1"/>
</dbReference>
<dbReference type="GO" id="GO:0005634">
    <property type="term" value="C:nucleus"/>
    <property type="evidence" value="ECO:0007669"/>
    <property type="project" value="InterPro"/>
</dbReference>
<dbReference type="VEuPathDB" id="FungiDB:NCU04105"/>
<dbReference type="GO" id="GO:0033596">
    <property type="term" value="C:TSC1-TSC2 complex"/>
    <property type="evidence" value="ECO:0000318"/>
    <property type="project" value="GO_Central"/>
</dbReference>
<dbReference type="GO" id="GO:0051056">
    <property type="term" value="P:regulation of small GTPase mediated signal transduction"/>
    <property type="evidence" value="ECO:0007669"/>
    <property type="project" value="InterPro"/>
</dbReference>
<keyword evidence="1" id="KW-0343">GTPase activation</keyword>
<dbReference type="FunFam" id="3.40.50.11210:FF:000007">
    <property type="entry name" value="Tuberous sclerosis 2"/>
    <property type="match status" value="1"/>
</dbReference>
<feature type="region of interest" description="Disordered" evidence="2">
    <location>
        <begin position="1533"/>
        <end position="1578"/>
    </location>
</feature>
<proteinExistence type="predicted"/>
<dbReference type="Gene3D" id="3.40.50.11210">
    <property type="entry name" value="Rap/Ran-GAP"/>
    <property type="match status" value="1"/>
</dbReference>
<feature type="domain" description="Rap-GAP" evidence="3">
    <location>
        <begin position="1291"/>
        <end position="1528"/>
    </location>
</feature>
<feature type="region of interest" description="Disordered" evidence="2">
    <location>
        <begin position="1"/>
        <end position="83"/>
    </location>
</feature>
<accession>V5IPH2</accession>
<dbReference type="PANTHER" id="PTHR10063:SF0">
    <property type="entry name" value="TUBERIN"/>
    <property type="match status" value="1"/>
</dbReference>
<dbReference type="GO" id="GO:0005737">
    <property type="term" value="C:cytoplasm"/>
    <property type="evidence" value="ECO:0000318"/>
    <property type="project" value="GO_Central"/>
</dbReference>
<reference evidence="4 5" key="1">
    <citation type="journal article" date="2003" name="Nature">
        <title>The genome sequence of the filamentous fungus Neurospora crassa.</title>
        <authorList>
            <person name="Galagan J.E."/>
            <person name="Calvo S.E."/>
            <person name="Borkovich K.A."/>
            <person name="Selker E.U."/>
            <person name="Read N.D."/>
            <person name="Jaffe D."/>
            <person name="FitzHugh W."/>
            <person name="Ma L.J."/>
            <person name="Smirnov S."/>
            <person name="Purcell S."/>
            <person name="Rehman B."/>
            <person name="Elkins T."/>
            <person name="Engels R."/>
            <person name="Wang S."/>
            <person name="Nielsen C.B."/>
            <person name="Butler J."/>
            <person name="Endrizzi M."/>
            <person name="Qui D."/>
            <person name="Ianakiev P."/>
            <person name="Bell-Pedersen D."/>
            <person name="Nelson M.A."/>
            <person name="Werner-Washburne M."/>
            <person name="Selitrennikoff C.P."/>
            <person name="Kinsey J.A."/>
            <person name="Braun E.L."/>
            <person name="Zelter A."/>
            <person name="Schulte U."/>
            <person name="Kothe G.O."/>
            <person name="Jedd G."/>
            <person name="Mewes W."/>
            <person name="Staben C."/>
            <person name="Marcotte E."/>
            <person name="Greenberg D."/>
            <person name="Roy A."/>
            <person name="Foley K."/>
            <person name="Naylor J."/>
            <person name="Stange-Thomann N."/>
            <person name="Barrett R."/>
            <person name="Gnerre S."/>
            <person name="Kamal M."/>
            <person name="Kamvysselis M."/>
            <person name="Mauceli E."/>
            <person name="Bielke C."/>
            <person name="Rudd S."/>
            <person name="Frishman D."/>
            <person name="Krystofova S."/>
            <person name="Rasmussen C."/>
            <person name="Metzenberg R.L."/>
            <person name="Perkins D.D."/>
            <person name="Kroken S."/>
            <person name="Cogoni C."/>
            <person name="Macino G."/>
            <person name="Catcheside D."/>
            <person name="Li W."/>
            <person name="Pratt R.J."/>
            <person name="Osmani S.A."/>
            <person name="DeSouza C.P."/>
            <person name="Glass L."/>
            <person name="Orbach M.J."/>
            <person name="Berglund J.A."/>
            <person name="Voelker R."/>
            <person name="Yarden O."/>
            <person name="Plamann M."/>
            <person name="Seiler S."/>
            <person name="Dunlap J."/>
            <person name="Radford A."/>
            <person name="Aramayo R."/>
            <person name="Natvig D.O."/>
            <person name="Alex L.A."/>
            <person name="Mannhaupt G."/>
            <person name="Ebbole D.J."/>
            <person name="Freitag M."/>
            <person name="Paulsen I."/>
            <person name="Sachs M.S."/>
            <person name="Lander E.S."/>
            <person name="Nusbaum C."/>
            <person name="Birren B."/>
        </authorList>
    </citation>
    <scope>NUCLEOTIDE SEQUENCE [LARGE SCALE GENOMIC DNA]</scope>
    <source>
        <strain evidence="5">ATCC 24698 / 74-OR23-1A / CBS 708.71 / DSM 1257 / FGSC 987</strain>
    </source>
</reference>
<dbReference type="InterPro" id="IPR035974">
    <property type="entry name" value="Rap/Ran-GAP_sf"/>
</dbReference>